<dbReference type="EC" id="3.4.21.89" evidence="3 7"/>
<evidence type="ECO:0000259" key="8">
    <source>
        <dbReference type="Pfam" id="PF10502"/>
    </source>
</evidence>
<dbReference type="NCBIfam" id="TIGR02227">
    <property type="entry name" value="sigpep_I_bact"/>
    <property type="match status" value="2"/>
</dbReference>
<feature type="transmembrane region" description="Helical" evidence="7">
    <location>
        <begin position="51"/>
        <end position="72"/>
    </location>
</feature>
<reference evidence="9 10" key="1">
    <citation type="submission" date="2016-10" db="EMBL/GenBank/DDBJ databases">
        <authorList>
            <person name="Varghese N."/>
            <person name="Submissions S."/>
        </authorList>
    </citation>
    <scope>NUCLEOTIDE SEQUENCE [LARGE SCALE GENOMIC DNA]</scope>
    <source>
        <strain evidence="9 10">DSM 11449</strain>
    </source>
</reference>
<proteinExistence type="inferred from homology"/>
<feature type="active site" evidence="6">
    <location>
        <position position="151"/>
    </location>
</feature>
<evidence type="ECO:0000256" key="3">
    <source>
        <dbReference type="ARBA" id="ARBA00013208"/>
    </source>
</evidence>
<gene>
    <name evidence="9" type="ORF">SAMN05444420_10667</name>
</gene>
<dbReference type="PRINTS" id="PR00727">
    <property type="entry name" value="LEADERPTASE"/>
</dbReference>
<feature type="transmembrane region" description="Helical" evidence="7">
    <location>
        <begin position="84"/>
        <end position="102"/>
    </location>
</feature>
<dbReference type="InterPro" id="IPR036286">
    <property type="entry name" value="LexA/Signal_pep-like_sf"/>
</dbReference>
<keyword evidence="7" id="KW-0645">Protease</keyword>
<dbReference type="GO" id="GO:0016020">
    <property type="term" value="C:membrane"/>
    <property type="evidence" value="ECO:0007669"/>
    <property type="project" value="UniProtKB-SubCell"/>
</dbReference>
<dbReference type="GO" id="GO:0009003">
    <property type="term" value="F:signal peptidase activity"/>
    <property type="evidence" value="ECO:0007669"/>
    <property type="project" value="UniProtKB-EC"/>
</dbReference>
<keyword evidence="5 7" id="KW-0378">Hydrolase</keyword>
<name>A0A1H2Y0V7_9FLAO</name>
<dbReference type="InterPro" id="IPR019758">
    <property type="entry name" value="Pept_S26A_signal_pept_1_CS"/>
</dbReference>
<sequence length="535" mass="61467">MLTYLIVFLGVQLLQGLFLWKGYQKAGYKGWQAFVPVWNMLILLKIIERPWWWIFLVYLPVIGNIMAIVLAYEWLHVFGYRQKRYTLLAVVTLGLFVAYVMYQPKTQYIGKSEAVIADNVPSWLSGIIYAVVAASTIHAYFIQPYTIPTSSLEKTLLVGDFLFVSKFHYGARLPMTPMAAPMVHDTIPLAGVKSYYSKLQLPYLRLPALQKIKRNDIVVFNWPTDTVRFFRDPSGIHAYKPVDKKSHYVKRAVAVAGDTFEIRDGDVYINGKKEVYPVRAKLQTSYTVDTDAEFRSYLVSLYGSQYTPEQLLPVFLFQNFAITDASGFSADNQFVVQSATEEVAQKIGQLPHIEKVTKIVAPKQYNKAIFPHNERFAWSEDNFGPVEIPAEGKTVQLTQENLPLYQRIIAEYEGNTLQKQGNDILINGQKATSYTFRQDYYWMMGDNRHNSEDSRYWGFVPFDHVVGKPVLVWMSWDSNASGFNKIRWSRLFTTVNGEGEPVSYFYWVLGLGVLGYIGYEVYKKKYKGKAKVKKS</sequence>
<dbReference type="InterPro" id="IPR019533">
    <property type="entry name" value="Peptidase_S26"/>
</dbReference>
<dbReference type="RefSeq" id="WP_016419213.1">
    <property type="nucleotide sequence ID" value="NZ_FNND01000006.1"/>
</dbReference>
<dbReference type="InterPro" id="IPR000223">
    <property type="entry name" value="Pept_S26A_signal_pept_1"/>
</dbReference>
<accession>A0A1H2Y0V7</accession>
<comment type="catalytic activity">
    <reaction evidence="1 7">
        <text>Cleavage of hydrophobic, N-terminal signal or leader sequences from secreted and periplasmic proteins.</text>
        <dbReference type="EC" id="3.4.21.89"/>
    </reaction>
</comment>
<dbReference type="PROSITE" id="PS00761">
    <property type="entry name" value="SPASE_I_3"/>
    <property type="match status" value="1"/>
</dbReference>
<evidence type="ECO:0000256" key="7">
    <source>
        <dbReference type="RuleBase" id="RU362042"/>
    </source>
</evidence>
<evidence type="ECO:0000256" key="4">
    <source>
        <dbReference type="ARBA" id="ARBA00019232"/>
    </source>
</evidence>
<keyword evidence="7" id="KW-1133">Transmembrane helix</keyword>
<evidence type="ECO:0000313" key="10">
    <source>
        <dbReference type="Proteomes" id="UP000182771"/>
    </source>
</evidence>
<comment type="similarity">
    <text evidence="2 7">Belongs to the peptidase S26 family.</text>
</comment>
<keyword evidence="7" id="KW-0472">Membrane</keyword>
<dbReference type="Proteomes" id="UP000182771">
    <property type="component" value="Unassembled WGS sequence"/>
</dbReference>
<dbReference type="PANTHER" id="PTHR43390:SF1">
    <property type="entry name" value="CHLOROPLAST PROCESSING PEPTIDASE"/>
    <property type="match status" value="1"/>
</dbReference>
<dbReference type="CDD" id="cd06530">
    <property type="entry name" value="S26_SPase_I"/>
    <property type="match status" value="2"/>
</dbReference>
<dbReference type="GO" id="GO:0006465">
    <property type="term" value="P:signal peptide processing"/>
    <property type="evidence" value="ECO:0007669"/>
    <property type="project" value="InterPro"/>
</dbReference>
<dbReference type="Pfam" id="PF10502">
    <property type="entry name" value="Peptidase_S26"/>
    <property type="match status" value="2"/>
</dbReference>
<dbReference type="GeneID" id="85018261"/>
<keyword evidence="10" id="KW-1185">Reference proteome</keyword>
<comment type="subcellular location">
    <subcellularLocation>
        <location evidence="7">Membrane</location>
        <topology evidence="7">Single-pass type II membrane protein</topology>
    </subcellularLocation>
</comment>
<comment type="caution">
    <text evidence="9">The sequence shown here is derived from an EMBL/GenBank/DDBJ whole genome shotgun (WGS) entry which is preliminary data.</text>
</comment>
<evidence type="ECO:0000256" key="5">
    <source>
        <dbReference type="ARBA" id="ARBA00022801"/>
    </source>
</evidence>
<comment type="caution">
    <text evidence="7">Lacks conserved residue(s) required for the propagation of feature annotation.</text>
</comment>
<dbReference type="Pfam" id="PF18936">
    <property type="entry name" value="DUF5684"/>
    <property type="match status" value="1"/>
</dbReference>
<dbReference type="AlphaFoldDB" id="A0A1H2Y0V7"/>
<feature type="active site" evidence="6">
    <location>
        <position position="250"/>
    </location>
</feature>
<feature type="domain" description="Peptidase S26" evidence="8">
    <location>
        <begin position="400"/>
        <end position="473"/>
    </location>
</feature>
<dbReference type="OrthoDB" id="9802919at2"/>
<feature type="transmembrane region" description="Helical" evidence="7">
    <location>
        <begin position="504"/>
        <end position="522"/>
    </location>
</feature>
<organism evidence="9 10">
    <name type="scientific">Capnocytophaga granulosa</name>
    <dbReference type="NCBI Taxonomy" id="45242"/>
    <lineage>
        <taxon>Bacteria</taxon>
        <taxon>Pseudomonadati</taxon>
        <taxon>Bacteroidota</taxon>
        <taxon>Flavobacteriia</taxon>
        <taxon>Flavobacteriales</taxon>
        <taxon>Flavobacteriaceae</taxon>
        <taxon>Capnocytophaga</taxon>
    </lineage>
</organism>
<feature type="domain" description="Peptidase S26" evidence="8">
    <location>
        <begin position="122"/>
        <end position="281"/>
    </location>
</feature>
<evidence type="ECO:0000313" key="9">
    <source>
        <dbReference type="EMBL" id="SDW98681.1"/>
    </source>
</evidence>
<evidence type="ECO:0000256" key="1">
    <source>
        <dbReference type="ARBA" id="ARBA00000677"/>
    </source>
</evidence>
<evidence type="ECO:0000256" key="2">
    <source>
        <dbReference type="ARBA" id="ARBA00009370"/>
    </source>
</evidence>
<dbReference type="Gene3D" id="2.10.109.10">
    <property type="entry name" value="Umud Fragment, subunit A"/>
    <property type="match status" value="2"/>
</dbReference>
<keyword evidence="7" id="KW-0812">Transmembrane</keyword>
<dbReference type="PANTHER" id="PTHR43390">
    <property type="entry name" value="SIGNAL PEPTIDASE I"/>
    <property type="match status" value="1"/>
</dbReference>
<evidence type="ECO:0000256" key="6">
    <source>
        <dbReference type="PIRSR" id="PIRSR600223-1"/>
    </source>
</evidence>
<dbReference type="SUPFAM" id="SSF51306">
    <property type="entry name" value="LexA/Signal peptidase"/>
    <property type="match status" value="2"/>
</dbReference>
<protein>
    <recommendedName>
        <fullName evidence="4 7">Signal peptidase I</fullName>
        <ecNumber evidence="3 7">3.4.21.89</ecNumber>
    </recommendedName>
</protein>
<dbReference type="EMBL" id="FNND01000006">
    <property type="protein sequence ID" value="SDW98681.1"/>
    <property type="molecule type" value="Genomic_DNA"/>
</dbReference>
<dbReference type="GO" id="GO:0004252">
    <property type="term" value="F:serine-type endopeptidase activity"/>
    <property type="evidence" value="ECO:0007669"/>
    <property type="project" value="InterPro"/>
</dbReference>
<dbReference type="InterPro" id="IPR043739">
    <property type="entry name" value="DUF5684"/>
</dbReference>